<dbReference type="GO" id="GO:0003684">
    <property type="term" value="F:damaged DNA binding"/>
    <property type="evidence" value="ECO:0007669"/>
    <property type="project" value="InterPro"/>
</dbReference>
<keyword evidence="5" id="KW-0378">Hydrolase</keyword>
<dbReference type="Pfam" id="PF03731">
    <property type="entry name" value="Ku_N"/>
    <property type="match status" value="1"/>
</dbReference>
<evidence type="ECO:0000313" key="15">
    <source>
        <dbReference type="Proteomes" id="UP000198287"/>
    </source>
</evidence>
<evidence type="ECO:0000256" key="9">
    <source>
        <dbReference type="ARBA" id="ARBA00023172"/>
    </source>
</evidence>
<dbReference type="GO" id="GO:0000723">
    <property type="term" value="P:telomere maintenance"/>
    <property type="evidence" value="ECO:0007669"/>
    <property type="project" value="InterPro"/>
</dbReference>
<evidence type="ECO:0000256" key="11">
    <source>
        <dbReference type="ARBA" id="ARBA00023242"/>
    </source>
</evidence>
<dbReference type="InterPro" id="IPR036465">
    <property type="entry name" value="vWFA_dom_sf"/>
</dbReference>
<proteinExistence type="inferred from homology"/>
<dbReference type="Gene3D" id="1.10.1600.10">
    <property type="match status" value="1"/>
</dbReference>
<dbReference type="GO" id="GO:0042162">
    <property type="term" value="F:telomeric DNA binding"/>
    <property type="evidence" value="ECO:0007669"/>
    <property type="project" value="InterPro"/>
</dbReference>
<comment type="similarity">
    <text evidence="2">Belongs to the ku70 family.</text>
</comment>
<keyword evidence="3" id="KW-0547">Nucleotide-binding</keyword>
<gene>
    <name evidence="14" type="ORF">Fcan01_13663</name>
</gene>
<evidence type="ECO:0000256" key="3">
    <source>
        <dbReference type="ARBA" id="ARBA00022741"/>
    </source>
</evidence>
<dbReference type="InterPro" id="IPR005161">
    <property type="entry name" value="Ku_N"/>
</dbReference>
<evidence type="ECO:0000256" key="5">
    <source>
        <dbReference type="ARBA" id="ARBA00022801"/>
    </source>
</evidence>
<dbReference type="InterPro" id="IPR005160">
    <property type="entry name" value="Ku_C"/>
</dbReference>
<name>A0A226E4T1_FOLCA</name>
<keyword evidence="8" id="KW-0238">DNA-binding</keyword>
<dbReference type="Pfam" id="PF02735">
    <property type="entry name" value="Ku"/>
    <property type="match status" value="1"/>
</dbReference>
<keyword evidence="11" id="KW-0539">Nucleus</keyword>
<evidence type="ECO:0000256" key="4">
    <source>
        <dbReference type="ARBA" id="ARBA00022763"/>
    </source>
</evidence>
<dbReference type="GO" id="GO:0016787">
    <property type="term" value="F:hydrolase activity"/>
    <property type="evidence" value="ECO:0007669"/>
    <property type="project" value="UniProtKB-KW"/>
</dbReference>
<reference evidence="14 15" key="1">
    <citation type="submission" date="2015-12" db="EMBL/GenBank/DDBJ databases">
        <title>The genome of Folsomia candida.</title>
        <authorList>
            <person name="Faddeeva A."/>
            <person name="Derks M.F."/>
            <person name="Anvar Y."/>
            <person name="Smit S."/>
            <person name="Van Straalen N."/>
            <person name="Roelofs D."/>
        </authorList>
    </citation>
    <scope>NUCLEOTIDE SEQUENCE [LARGE SCALE GENOMIC DNA]</scope>
    <source>
        <strain evidence="14 15">VU population</strain>
        <tissue evidence="14">Whole body</tissue>
    </source>
</reference>
<comment type="subcellular location">
    <subcellularLocation>
        <location evidence="1">Nucleus</location>
    </subcellularLocation>
</comment>
<keyword evidence="6" id="KW-0347">Helicase</keyword>
<evidence type="ECO:0000256" key="6">
    <source>
        <dbReference type="ARBA" id="ARBA00022806"/>
    </source>
</evidence>
<dbReference type="InterPro" id="IPR006164">
    <property type="entry name" value="DNA_bd_Ku70/Ku80"/>
</dbReference>
<dbReference type="GO" id="GO:0006303">
    <property type="term" value="P:double-strand break repair via nonhomologous end joining"/>
    <property type="evidence" value="ECO:0007669"/>
    <property type="project" value="InterPro"/>
</dbReference>
<dbReference type="SUPFAM" id="SSF100939">
    <property type="entry name" value="SPOC domain-like"/>
    <property type="match status" value="1"/>
</dbReference>
<dbReference type="GO" id="GO:0006310">
    <property type="term" value="P:DNA recombination"/>
    <property type="evidence" value="ECO:0007669"/>
    <property type="project" value="UniProtKB-KW"/>
</dbReference>
<dbReference type="NCBIfam" id="TIGR00578">
    <property type="entry name" value="ku70"/>
    <property type="match status" value="1"/>
</dbReference>
<sequence>MAVATSSWQDFHPDDSDDEFEKSGEASFSGKTALLILIDTTPHMFAGWEDNKETPFLAAIKCCESILRSKIISNPGDLVSIVLNGTEQAKNSGNFPSIYELQAFSTVKVDMIKQLIEMRDSEDYNDFPNKIGSNDTYSLTDLFWQAKMNFDTAKTQLFSKKIMYFTSEDNPHGSRPNLQTDATSKFKDLGTVELNIVSFKEDFQFDKFYSKLTDDQSSVILAKDLESLQKIVRMKQRLKRPISRSTLEVLPGVNVGIGFYSFVRKALPPRALNINKRTNEVVERTVSVVRTDTGIPVLKSEERKMTNVQGETAVFTPQEMKEIKHTQEPGVRILGYYSARDFDNIIWYRSPVYFLYPDDDRIMGSKDLFSTLLKRCHLLEKVVVVRYVLTRGKSPKLGVLIPSVPDETTPSVFPQGFHLFPIPFSDEARKLDVELGAEATPELVEIMEKIVKKLTNKNFDILEVKNPALQQLWRKLEEDALDEKVEDPEELFDYTEPNEVLMRSRLSAKPKDGGESLIDQLEQTAAKLSRSFGKAKSSAPIQKRIDIEMEARHGRLMGCSCALLRGFLEERGVEIPKICGKRNLIDMVGKATGYRSFFN</sequence>
<dbReference type="OMA" id="FWANVKH"/>
<dbReference type="InterPro" id="IPR016194">
    <property type="entry name" value="SPOC-like_C_dom_sf"/>
</dbReference>
<dbReference type="GO" id="GO:0003690">
    <property type="term" value="F:double-stranded DNA binding"/>
    <property type="evidence" value="ECO:0007669"/>
    <property type="project" value="TreeGrafter"/>
</dbReference>
<dbReference type="OrthoDB" id="3249161at2759"/>
<dbReference type="GO" id="GO:0005524">
    <property type="term" value="F:ATP binding"/>
    <property type="evidence" value="ECO:0007669"/>
    <property type="project" value="UniProtKB-KW"/>
</dbReference>
<dbReference type="SUPFAM" id="SSF53300">
    <property type="entry name" value="vWA-like"/>
    <property type="match status" value="1"/>
</dbReference>
<dbReference type="CDD" id="cd00788">
    <property type="entry name" value="KU70"/>
    <property type="match status" value="1"/>
</dbReference>
<evidence type="ECO:0000313" key="14">
    <source>
        <dbReference type="EMBL" id="OXA52054.1"/>
    </source>
</evidence>
<accession>A0A226E4T1</accession>
<dbReference type="Gene3D" id="2.40.290.10">
    <property type="match status" value="1"/>
</dbReference>
<evidence type="ECO:0000256" key="12">
    <source>
        <dbReference type="SAM" id="MobiDB-lite"/>
    </source>
</evidence>
<dbReference type="GO" id="GO:0043564">
    <property type="term" value="C:Ku70:Ku80 complex"/>
    <property type="evidence" value="ECO:0007669"/>
    <property type="project" value="InterPro"/>
</dbReference>
<feature type="domain" description="Ku" evidence="13">
    <location>
        <begin position="294"/>
        <end position="439"/>
    </location>
</feature>
<evidence type="ECO:0000256" key="8">
    <source>
        <dbReference type="ARBA" id="ARBA00023125"/>
    </source>
</evidence>
<dbReference type="EMBL" id="LNIX01000007">
    <property type="protein sequence ID" value="OXA52054.1"/>
    <property type="molecule type" value="Genomic_DNA"/>
</dbReference>
<evidence type="ECO:0000256" key="10">
    <source>
        <dbReference type="ARBA" id="ARBA00023204"/>
    </source>
</evidence>
<evidence type="ECO:0000256" key="1">
    <source>
        <dbReference type="ARBA" id="ARBA00004123"/>
    </source>
</evidence>
<protein>
    <submittedName>
        <fullName evidence="14">X-ray repair cross-complementing protein 6</fullName>
    </submittedName>
</protein>
<dbReference type="SMART" id="SM00559">
    <property type="entry name" value="Ku78"/>
    <property type="match status" value="1"/>
</dbReference>
<dbReference type="GO" id="GO:0003678">
    <property type="term" value="F:DNA helicase activity"/>
    <property type="evidence" value="ECO:0007669"/>
    <property type="project" value="InterPro"/>
</dbReference>
<keyword evidence="10" id="KW-0234">DNA repair</keyword>
<dbReference type="PIRSF" id="PIRSF003033">
    <property type="entry name" value="Ku70"/>
    <property type="match status" value="1"/>
</dbReference>
<dbReference type="InterPro" id="IPR047087">
    <property type="entry name" value="KU70_core_dom"/>
</dbReference>
<dbReference type="Gene3D" id="3.40.50.410">
    <property type="entry name" value="von Willebrand factor, type A domain"/>
    <property type="match status" value="1"/>
</dbReference>
<dbReference type="InterPro" id="IPR027388">
    <property type="entry name" value="Ku70_bridge/pillars_dom_sf"/>
</dbReference>
<dbReference type="Gene3D" id="4.10.970.10">
    <property type="entry name" value="Ku70, bridge and pillars"/>
    <property type="match status" value="1"/>
</dbReference>
<keyword evidence="9" id="KW-0233">DNA recombination</keyword>
<dbReference type="AlphaFoldDB" id="A0A226E4T1"/>
<dbReference type="InterPro" id="IPR006165">
    <property type="entry name" value="Ku70"/>
</dbReference>
<organism evidence="14 15">
    <name type="scientific">Folsomia candida</name>
    <name type="common">Springtail</name>
    <dbReference type="NCBI Taxonomy" id="158441"/>
    <lineage>
        <taxon>Eukaryota</taxon>
        <taxon>Metazoa</taxon>
        <taxon>Ecdysozoa</taxon>
        <taxon>Arthropoda</taxon>
        <taxon>Hexapoda</taxon>
        <taxon>Collembola</taxon>
        <taxon>Entomobryomorpha</taxon>
        <taxon>Isotomoidea</taxon>
        <taxon>Isotomidae</taxon>
        <taxon>Proisotominae</taxon>
        <taxon>Folsomia</taxon>
    </lineage>
</organism>
<comment type="caution">
    <text evidence="14">The sequence shown here is derived from an EMBL/GenBank/DDBJ whole genome shotgun (WGS) entry which is preliminary data.</text>
</comment>
<keyword evidence="7" id="KW-0067">ATP-binding</keyword>
<dbReference type="STRING" id="158441.A0A226E4T1"/>
<dbReference type="Pfam" id="PF03730">
    <property type="entry name" value="Ku_C"/>
    <property type="match status" value="1"/>
</dbReference>
<keyword evidence="15" id="KW-1185">Reference proteome</keyword>
<evidence type="ECO:0000259" key="13">
    <source>
        <dbReference type="SMART" id="SM00559"/>
    </source>
</evidence>
<keyword evidence="4" id="KW-0227">DNA damage</keyword>
<feature type="region of interest" description="Disordered" evidence="12">
    <location>
        <begin position="1"/>
        <end position="24"/>
    </location>
</feature>
<evidence type="ECO:0000256" key="7">
    <source>
        <dbReference type="ARBA" id="ARBA00022840"/>
    </source>
</evidence>
<dbReference type="PANTHER" id="PTHR12604">
    <property type="entry name" value="KU AUTOANTIGEN DNA HELICASE"/>
    <property type="match status" value="1"/>
</dbReference>
<dbReference type="Proteomes" id="UP000198287">
    <property type="component" value="Unassembled WGS sequence"/>
</dbReference>
<dbReference type="PANTHER" id="PTHR12604:SF2">
    <property type="entry name" value="X-RAY REPAIR CROSS-COMPLEMENTING PROTEIN 6"/>
    <property type="match status" value="1"/>
</dbReference>
<evidence type="ECO:0000256" key="2">
    <source>
        <dbReference type="ARBA" id="ARBA00005240"/>
    </source>
</evidence>